<dbReference type="Pfam" id="PF00079">
    <property type="entry name" value="Serpin"/>
    <property type="match status" value="1"/>
</dbReference>
<feature type="domain" description="Serpin" evidence="2">
    <location>
        <begin position="61"/>
        <end position="443"/>
    </location>
</feature>
<dbReference type="GO" id="GO:0005615">
    <property type="term" value="C:extracellular space"/>
    <property type="evidence" value="ECO:0007669"/>
    <property type="project" value="InterPro"/>
</dbReference>
<dbReference type="InterPro" id="IPR042178">
    <property type="entry name" value="Serpin_sf_1"/>
</dbReference>
<dbReference type="InterPro" id="IPR000215">
    <property type="entry name" value="Serpin_fam"/>
</dbReference>
<dbReference type="PANTHER" id="PTHR11461:SF367">
    <property type="entry name" value="GH21475P-RELATED"/>
    <property type="match status" value="1"/>
</dbReference>
<dbReference type="EMBL" id="JX424622">
    <property type="protein sequence ID" value="AGH14065.1"/>
    <property type="molecule type" value="Genomic_DNA"/>
</dbReference>
<dbReference type="InterPro" id="IPR023795">
    <property type="entry name" value="Serpin_CS"/>
</dbReference>
<dbReference type="InterPro" id="IPR036186">
    <property type="entry name" value="Serpin_sf"/>
</dbReference>
<evidence type="ECO:0000256" key="1">
    <source>
        <dbReference type="RuleBase" id="RU000411"/>
    </source>
</evidence>
<comment type="similarity">
    <text evidence="1">Belongs to the serpin family.</text>
</comment>
<dbReference type="AlphaFoldDB" id="W5QTA0"/>
<dbReference type="PROSITE" id="PS51257">
    <property type="entry name" value="PROKAR_LIPOPROTEIN"/>
    <property type="match status" value="1"/>
</dbReference>
<evidence type="ECO:0000313" key="3">
    <source>
        <dbReference type="EMBL" id="AGH14065.1"/>
    </source>
</evidence>
<name>W5QTA0_9BACT</name>
<accession>W5QTA0</accession>
<proteinExistence type="inferred from homology"/>
<dbReference type="SUPFAM" id="SSF56574">
    <property type="entry name" value="Serpins"/>
    <property type="match status" value="1"/>
</dbReference>
<organism evidence="3">
    <name type="scientific">Prevotella sp. Sc00033</name>
    <dbReference type="NCBI Taxonomy" id="1231729"/>
    <lineage>
        <taxon>Bacteria</taxon>
        <taxon>Pseudomonadati</taxon>
        <taxon>Bacteroidota</taxon>
        <taxon>Bacteroidia</taxon>
        <taxon>Bacteroidales</taxon>
        <taxon>Prevotellaceae</taxon>
        <taxon>Prevotella</taxon>
    </lineage>
</organism>
<evidence type="ECO:0000259" key="2">
    <source>
        <dbReference type="SMART" id="SM00093"/>
    </source>
</evidence>
<dbReference type="SMART" id="SM00093">
    <property type="entry name" value="SERPIN"/>
    <property type="match status" value="1"/>
</dbReference>
<protein>
    <submittedName>
        <fullName evidence="3">Serine protease inhibitor</fullName>
    </submittedName>
</protein>
<dbReference type="GO" id="GO:0004867">
    <property type="term" value="F:serine-type endopeptidase inhibitor activity"/>
    <property type="evidence" value="ECO:0007669"/>
    <property type="project" value="InterPro"/>
</dbReference>
<dbReference type="CDD" id="cd19588">
    <property type="entry name" value="serpin_miropin-like"/>
    <property type="match status" value="1"/>
</dbReference>
<sequence>MKKNMFLFSAFVLSCVMVSCTSSEDIDLGEAKHVVNMLSEEPIQLTQEQQAFANSNNGFTLNFLKTVNNVDKSGKSFIYSPLSITYVLGMVNDAATGQTEKELEQTLGFQQGGIQAVNDYCKKLINGLPKVDKDVTLNIANAIFLNKGRTLKKQFAEDVSSYYDATAETLDFKESKKSADVINKWCDDKTNGMIPKILDSTDPSAVSYLLNAIYFKADWASKFDKNNTKEEDFENQSGKIKLPLMHQNVLVNYLRNNVYSAVRIPYGNGLWSMDVMLPEEGKTVDDVIEHLAKYGLVDYDFCGTMRDTYSSYSDTYSAYEVDLKLPRYETESDTDSKEVGGLIPLMKKLGIHLAFDGDFAEIPNMCEEGNVYISLMRQIAKIKVNEEGSEAAAVTVAAENYTTSFTPDPVYPKATFHANKPFVYVIREQSSGVILFVGKFTGK</sequence>
<dbReference type="Gene3D" id="2.30.39.10">
    <property type="entry name" value="Alpha-1-antitrypsin, domain 1"/>
    <property type="match status" value="1"/>
</dbReference>
<dbReference type="InterPro" id="IPR023796">
    <property type="entry name" value="Serpin_dom"/>
</dbReference>
<dbReference type="PANTHER" id="PTHR11461">
    <property type="entry name" value="SERINE PROTEASE INHIBITOR, SERPIN"/>
    <property type="match status" value="1"/>
</dbReference>
<reference evidence="3" key="1">
    <citation type="journal article" date="2014" name="J. Ind. Microbiol. Biotechnol.">
        <title>Analysis of the bovine rumen microbiome reveals a diversity of Sus-like polysaccharide utilization loci from the bacterial phylum Bacteroidetes.</title>
        <authorList>
            <person name="Rosewarne C.P."/>
            <person name="Pope P.B."/>
            <person name="Cheung J.L."/>
            <person name="Morrison M."/>
        </authorList>
    </citation>
    <scope>NUCLEOTIDE SEQUENCE</scope>
    <source>
        <strain evidence="3">Sc00033</strain>
    </source>
</reference>
<dbReference type="InterPro" id="IPR042185">
    <property type="entry name" value="Serpin_sf_2"/>
</dbReference>
<dbReference type="PROSITE" id="PS00284">
    <property type="entry name" value="SERPIN"/>
    <property type="match status" value="1"/>
</dbReference>
<dbReference type="Gene3D" id="3.30.497.10">
    <property type="entry name" value="Antithrombin, subunit I, domain 2"/>
    <property type="match status" value="1"/>
</dbReference>